<feature type="chain" id="PRO_5043944005" description="Secreted protein" evidence="2">
    <location>
        <begin position="21"/>
        <end position="106"/>
    </location>
</feature>
<reference evidence="3" key="1">
    <citation type="submission" date="2023-10" db="EMBL/GenBank/DDBJ databases">
        <title>Genome assembly of Pristionchus species.</title>
        <authorList>
            <person name="Yoshida K."/>
            <person name="Sommer R.J."/>
        </authorList>
    </citation>
    <scope>NUCLEOTIDE SEQUENCE</scope>
    <source>
        <strain evidence="3">RS0144</strain>
    </source>
</reference>
<comment type="caution">
    <text evidence="3">The sequence shown here is derived from an EMBL/GenBank/DDBJ whole genome shotgun (WGS) entry which is preliminary data.</text>
</comment>
<proteinExistence type="predicted"/>
<feature type="region of interest" description="Disordered" evidence="1">
    <location>
        <begin position="27"/>
        <end position="50"/>
    </location>
</feature>
<accession>A0AAV5SSU3</accession>
<evidence type="ECO:0000313" key="3">
    <source>
        <dbReference type="EMBL" id="GMS85517.1"/>
    </source>
</evidence>
<evidence type="ECO:0000256" key="1">
    <source>
        <dbReference type="SAM" id="MobiDB-lite"/>
    </source>
</evidence>
<feature type="signal peptide" evidence="2">
    <location>
        <begin position="1"/>
        <end position="20"/>
    </location>
</feature>
<dbReference type="EMBL" id="BTSX01000002">
    <property type="protein sequence ID" value="GMS85517.1"/>
    <property type="molecule type" value="Genomic_DNA"/>
</dbReference>
<organism evidence="3 4">
    <name type="scientific">Pristionchus entomophagus</name>
    <dbReference type="NCBI Taxonomy" id="358040"/>
    <lineage>
        <taxon>Eukaryota</taxon>
        <taxon>Metazoa</taxon>
        <taxon>Ecdysozoa</taxon>
        <taxon>Nematoda</taxon>
        <taxon>Chromadorea</taxon>
        <taxon>Rhabditida</taxon>
        <taxon>Rhabditina</taxon>
        <taxon>Diplogasteromorpha</taxon>
        <taxon>Diplogasteroidea</taxon>
        <taxon>Neodiplogasteridae</taxon>
        <taxon>Pristionchus</taxon>
    </lineage>
</organism>
<feature type="non-terminal residue" evidence="3">
    <location>
        <position position="1"/>
    </location>
</feature>
<dbReference type="AlphaFoldDB" id="A0AAV5SSU3"/>
<evidence type="ECO:0008006" key="5">
    <source>
        <dbReference type="Google" id="ProtNLM"/>
    </source>
</evidence>
<keyword evidence="4" id="KW-1185">Reference proteome</keyword>
<keyword evidence="2" id="KW-0732">Signal</keyword>
<name>A0AAV5SSU3_9BILA</name>
<evidence type="ECO:0000256" key="2">
    <source>
        <dbReference type="SAM" id="SignalP"/>
    </source>
</evidence>
<protein>
    <recommendedName>
        <fullName evidence="5">Secreted protein</fullName>
    </recommendedName>
</protein>
<sequence>FILLTVIMLRLPLLMLLVAAAAFACAPHSPKQNPPKKDDPPPTKPEEKCDSTKIMKTCEDAKLVGTPVAGFTTSKPTEGTDGGLKCDGTQQLAYYARMIRQLWPRR</sequence>
<evidence type="ECO:0000313" key="4">
    <source>
        <dbReference type="Proteomes" id="UP001432027"/>
    </source>
</evidence>
<dbReference type="Proteomes" id="UP001432027">
    <property type="component" value="Unassembled WGS sequence"/>
</dbReference>
<gene>
    <name evidence="3" type="ORF">PENTCL1PPCAC_7692</name>
</gene>
<feature type="compositionally biased region" description="Basic and acidic residues" evidence="1">
    <location>
        <begin position="35"/>
        <end position="50"/>
    </location>
</feature>